<evidence type="ECO:0000313" key="4">
    <source>
        <dbReference type="EMBL" id="MCM8570429.1"/>
    </source>
</evidence>
<gene>
    <name evidence="4" type="ORF">NE848_13630</name>
</gene>
<dbReference type="InterPro" id="IPR000700">
    <property type="entry name" value="PAS-assoc_C"/>
</dbReference>
<dbReference type="PANTHER" id="PTHR43102:SF2">
    <property type="entry name" value="GAF DOMAIN-CONTAINING PROTEIN"/>
    <property type="match status" value="1"/>
</dbReference>
<dbReference type="EC" id="2.7.13.3" evidence="2"/>
<protein>
    <recommendedName>
        <fullName evidence="2">histidine kinase</fullName>
        <ecNumber evidence="2">2.7.13.3</ecNumber>
    </recommendedName>
</protein>
<dbReference type="RefSeq" id="WP_252114543.1">
    <property type="nucleotide sequence ID" value="NZ_JAMSCK010000005.1"/>
</dbReference>
<keyword evidence="5" id="KW-1185">Reference proteome</keyword>
<dbReference type="SUPFAM" id="SSF55785">
    <property type="entry name" value="PYP-like sensor domain (PAS domain)"/>
    <property type="match status" value="1"/>
</dbReference>
<comment type="caution">
    <text evidence="4">The sequence shown here is derived from an EMBL/GenBank/DDBJ whole genome shotgun (WGS) entry which is preliminary data.</text>
</comment>
<dbReference type="EMBL" id="JAMSCK010000005">
    <property type="protein sequence ID" value="MCM8570429.1"/>
    <property type="molecule type" value="Genomic_DNA"/>
</dbReference>
<evidence type="ECO:0000259" key="3">
    <source>
        <dbReference type="PROSITE" id="PS50113"/>
    </source>
</evidence>
<evidence type="ECO:0000256" key="1">
    <source>
        <dbReference type="ARBA" id="ARBA00000085"/>
    </source>
</evidence>
<dbReference type="InterPro" id="IPR003018">
    <property type="entry name" value="GAF"/>
</dbReference>
<dbReference type="PANTHER" id="PTHR43102">
    <property type="entry name" value="SLR1143 PROTEIN"/>
    <property type="match status" value="1"/>
</dbReference>
<dbReference type="InterPro" id="IPR013655">
    <property type="entry name" value="PAS_fold_3"/>
</dbReference>
<dbReference type="Gene3D" id="3.30.450.20">
    <property type="entry name" value="PAS domain"/>
    <property type="match status" value="1"/>
</dbReference>
<comment type="catalytic activity">
    <reaction evidence="1">
        <text>ATP + protein L-histidine = ADP + protein N-phospho-L-histidine.</text>
        <dbReference type="EC" id="2.7.13.3"/>
    </reaction>
</comment>
<dbReference type="InterPro" id="IPR035965">
    <property type="entry name" value="PAS-like_dom_sf"/>
</dbReference>
<dbReference type="InterPro" id="IPR003661">
    <property type="entry name" value="HisK_dim/P_dom"/>
</dbReference>
<dbReference type="Pfam" id="PF01590">
    <property type="entry name" value="GAF"/>
    <property type="match status" value="1"/>
</dbReference>
<dbReference type="InterPro" id="IPR000014">
    <property type="entry name" value="PAS"/>
</dbReference>
<dbReference type="SUPFAM" id="SSF55781">
    <property type="entry name" value="GAF domain-like"/>
    <property type="match status" value="1"/>
</dbReference>
<evidence type="ECO:0000256" key="2">
    <source>
        <dbReference type="ARBA" id="ARBA00012438"/>
    </source>
</evidence>
<name>A0ABT0Z4I5_9FLAO</name>
<dbReference type="PROSITE" id="PS50113">
    <property type="entry name" value="PAC"/>
    <property type="match status" value="1"/>
</dbReference>
<dbReference type="InterPro" id="IPR036097">
    <property type="entry name" value="HisK_dim/P_sf"/>
</dbReference>
<dbReference type="NCBIfam" id="TIGR00229">
    <property type="entry name" value="sensory_box"/>
    <property type="match status" value="1"/>
</dbReference>
<accession>A0ABT0Z4I5</accession>
<sequence length="371" mass="43555">MNEAKRLEELYNYQILDSCPEQKLTDIAMIASSMVDMPISQITFIDKERQWYKVNLGLDASEIPREFAFCQHALNNPKELLIVDDPENDERFKDNPLVKDEPNIRFYAGAPLESENGYVLGTLCVVDTKRRKLNKNQKRSLKLLAKQVMDYLNMRKTLIIQNQNIQIGALKLVKLTNAAPGTIFQLEHNIDNARSFIFLSEGIKKMFPFLNPKKLSREPELLFNHVHKDDQSIIIKTYYRALSELKIWECQFRILRKDGSFRWYYGRAKPEKMENGNIIWSGTFQDIHQSKEYQQALEDISFDISHVLRKPVTNMLSITSLIEEDRINEETLKRYARLINIIAEELDNFTRNLNGIYQEKRLNMKIQKEVN</sequence>
<dbReference type="SUPFAM" id="SSF47384">
    <property type="entry name" value="Homodimeric domain of signal transducing histidine kinase"/>
    <property type="match status" value="1"/>
</dbReference>
<dbReference type="Pfam" id="PF08447">
    <property type="entry name" value="PAS_3"/>
    <property type="match status" value="1"/>
</dbReference>
<organism evidence="4 5">
    <name type="scientific">Gramella jeungdoensis</name>
    <dbReference type="NCBI Taxonomy" id="708091"/>
    <lineage>
        <taxon>Bacteria</taxon>
        <taxon>Pseudomonadati</taxon>
        <taxon>Bacteroidota</taxon>
        <taxon>Flavobacteriia</taxon>
        <taxon>Flavobacteriales</taxon>
        <taxon>Flavobacteriaceae</taxon>
        <taxon>Christiangramia</taxon>
    </lineage>
</organism>
<feature type="domain" description="PAC" evidence="3">
    <location>
        <begin position="248"/>
        <end position="299"/>
    </location>
</feature>
<dbReference type="CDD" id="cd00082">
    <property type="entry name" value="HisKA"/>
    <property type="match status" value="1"/>
</dbReference>
<dbReference type="Gene3D" id="3.30.450.40">
    <property type="match status" value="1"/>
</dbReference>
<dbReference type="InterPro" id="IPR029016">
    <property type="entry name" value="GAF-like_dom_sf"/>
</dbReference>
<proteinExistence type="predicted"/>
<evidence type="ECO:0000313" key="5">
    <source>
        <dbReference type="Proteomes" id="UP001155077"/>
    </source>
</evidence>
<dbReference type="Proteomes" id="UP001155077">
    <property type="component" value="Unassembled WGS sequence"/>
</dbReference>
<reference evidence="4" key="1">
    <citation type="submission" date="2022-06" db="EMBL/GenBank/DDBJ databases">
        <title>Gramella sediminis sp. nov., isolated from deep-sea sediment of the Indian Ocean.</title>
        <authorList>
            <person name="Yang L."/>
        </authorList>
    </citation>
    <scope>NUCLEOTIDE SEQUENCE</scope>
    <source>
        <strain evidence="4">HMD3159</strain>
    </source>
</reference>